<sequence length="215" mass="23376">MAVFGIVRCEAVLVLALSCHYDSLSFSLNLRKDDAVDLGQALAKKFSSNTLARWLKHELKMVSVGYTTSGQALVGLSGKLSTSRRLRWDWLVLDLWDEGRTNCGTLPEFLLRLDELLLNLVQESIHLAQLRYEGVSRVRGDGVRLELLGSGSSGIGCQSIGGDSRSPRTEFRGSCRLSTSGYRGAEGPSCGAGKSGCIIGGIDYWETICFASCEM</sequence>
<evidence type="ECO:0000256" key="1">
    <source>
        <dbReference type="SAM" id="SignalP"/>
    </source>
</evidence>
<keyword evidence="1" id="KW-0732">Signal</keyword>
<organism evidence="2">
    <name type="scientific">Ensete ventricosum</name>
    <name type="common">Abyssinian banana</name>
    <name type="synonym">Musa ensete</name>
    <dbReference type="NCBI Taxonomy" id="4639"/>
    <lineage>
        <taxon>Eukaryota</taxon>
        <taxon>Viridiplantae</taxon>
        <taxon>Streptophyta</taxon>
        <taxon>Embryophyta</taxon>
        <taxon>Tracheophyta</taxon>
        <taxon>Spermatophyta</taxon>
        <taxon>Magnoliopsida</taxon>
        <taxon>Liliopsida</taxon>
        <taxon>Zingiberales</taxon>
        <taxon>Musaceae</taxon>
        <taxon>Ensete</taxon>
    </lineage>
</organism>
<evidence type="ECO:0000313" key="2">
    <source>
        <dbReference type="EMBL" id="RZR71492.1"/>
    </source>
</evidence>
<proteinExistence type="predicted"/>
<name>A0A445MB60_ENSVE</name>
<accession>A0A445MB60</accession>
<dbReference type="Proteomes" id="UP000290560">
    <property type="component" value="Unassembled WGS sequence"/>
</dbReference>
<dbReference type="EMBL" id="KV875540">
    <property type="protein sequence ID" value="RZR71492.1"/>
    <property type="molecule type" value="Genomic_DNA"/>
</dbReference>
<reference evidence="2" key="1">
    <citation type="journal article" date="2018" name="Data Brief">
        <title>Genome sequence data from 17 accessions of Ensete ventricosum, a staple food crop for millions in Ethiopia.</title>
        <authorList>
            <person name="Yemataw Z."/>
            <person name="Muzemil S."/>
            <person name="Ambachew D."/>
            <person name="Tripathi L."/>
            <person name="Tesfaye K."/>
            <person name="Chala A."/>
            <person name="Farbos A."/>
            <person name="O'Neill P."/>
            <person name="Moore K."/>
            <person name="Grant M."/>
            <person name="Studholme D.J."/>
        </authorList>
    </citation>
    <scope>NUCLEOTIDE SEQUENCE [LARGE SCALE GENOMIC DNA]</scope>
    <source>
        <tissue evidence="2">Leaf</tissue>
    </source>
</reference>
<feature type="chain" id="PRO_5019225680" evidence="1">
    <location>
        <begin position="17"/>
        <end position="215"/>
    </location>
</feature>
<gene>
    <name evidence="2" type="ORF">BHM03_00005424</name>
</gene>
<dbReference type="AlphaFoldDB" id="A0A445MB60"/>
<protein>
    <submittedName>
        <fullName evidence="2">Uncharacterized protein</fullName>
    </submittedName>
</protein>
<feature type="signal peptide" evidence="1">
    <location>
        <begin position="1"/>
        <end position="16"/>
    </location>
</feature>